<comment type="caution">
    <text evidence="11">The sequence shown here is derived from an EMBL/GenBank/DDBJ whole genome shotgun (WGS) entry which is preliminary data.</text>
</comment>
<evidence type="ECO:0000313" key="11">
    <source>
        <dbReference type="EMBL" id="OAT31773.1"/>
    </source>
</evidence>
<keyword evidence="6" id="KW-0393">Immunoglobulin domain</keyword>
<evidence type="ECO:0000256" key="5">
    <source>
        <dbReference type="ARBA" id="ARBA00023186"/>
    </source>
</evidence>
<dbReference type="Pfam" id="PF00345">
    <property type="entry name" value="PapD_N"/>
    <property type="match status" value="1"/>
</dbReference>
<dbReference type="PANTHER" id="PTHR30251">
    <property type="entry name" value="PILUS ASSEMBLY CHAPERONE"/>
    <property type="match status" value="1"/>
</dbReference>
<dbReference type="RefSeq" id="WP_064558762.1">
    <property type="nucleotide sequence ID" value="NZ_LXER01000017.1"/>
</dbReference>
<dbReference type="SUPFAM" id="SSF49584">
    <property type="entry name" value="Periplasmic chaperone C-domain"/>
    <property type="match status" value="1"/>
</dbReference>
<dbReference type="Proteomes" id="UP000078410">
    <property type="component" value="Unassembled WGS sequence"/>
</dbReference>
<dbReference type="InterPro" id="IPR013783">
    <property type="entry name" value="Ig-like_fold"/>
</dbReference>
<keyword evidence="4" id="KW-0574">Periplasm</keyword>
<dbReference type="InterPro" id="IPR036316">
    <property type="entry name" value="Pili_assmbl_chap_C_dom_sf"/>
</dbReference>
<proteinExistence type="inferred from homology"/>
<evidence type="ECO:0000256" key="6">
    <source>
        <dbReference type="ARBA" id="ARBA00023319"/>
    </source>
</evidence>
<evidence type="ECO:0000256" key="8">
    <source>
        <dbReference type="SAM" id="SignalP"/>
    </source>
</evidence>
<evidence type="ECO:0000256" key="7">
    <source>
        <dbReference type="RuleBase" id="RU003918"/>
    </source>
</evidence>
<reference evidence="11 12" key="1">
    <citation type="submission" date="2016-04" db="EMBL/GenBank/DDBJ databases">
        <title>ATOL: Assembling a taxonomically balanced genome-scale reconstruction of the evolutionary history of the Enterobacteriaceae.</title>
        <authorList>
            <person name="Plunkett G.III."/>
            <person name="Neeno-Eckwall E.C."/>
            <person name="Glasner J.D."/>
            <person name="Perna N.T."/>
        </authorList>
    </citation>
    <scope>NUCLEOTIDE SEQUENCE [LARGE SCALE GENOMIC DNA]</scope>
    <source>
        <strain evidence="11 12">ATCC 51605</strain>
    </source>
</reference>
<protein>
    <submittedName>
        <fullName evidence="11">Putative fimbrial chaperone protein</fullName>
    </submittedName>
</protein>
<dbReference type="Gene3D" id="2.60.40.10">
    <property type="entry name" value="Immunoglobulins"/>
    <property type="match status" value="2"/>
</dbReference>
<keyword evidence="5 7" id="KW-0143">Chaperone</keyword>
<comment type="similarity">
    <text evidence="2 7">Belongs to the periplasmic pilus chaperone family.</text>
</comment>
<dbReference type="PATRIC" id="fig|1354251.4.peg.1719"/>
<dbReference type="PROSITE" id="PS00635">
    <property type="entry name" value="PILI_CHAPERONE"/>
    <property type="match status" value="1"/>
</dbReference>
<dbReference type="Pfam" id="PF02753">
    <property type="entry name" value="PapD_C"/>
    <property type="match status" value="1"/>
</dbReference>
<evidence type="ECO:0000259" key="10">
    <source>
        <dbReference type="Pfam" id="PF02753"/>
    </source>
</evidence>
<dbReference type="PANTHER" id="PTHR30251:SF9">
    <property type="entry name" value="CHAPERONE PROTEIN CAF1M"/>
    <property type="match status" value="1"/>
</dbReference>
<dbReference type="OrthoDB" id="9131059at2"/>
<feature type="chain" id="PRO_5008594248" evidence="8">
    <location>
        <begin position="23"/>
        <end position="228"/>
    </location>
</feature>
<evidence type="ECO:0000256" key="3">
    <source>
        <dbReference type="ARBA" id="ARBA00022729"/>
    </source>
</evidence>
<dbReference type="InterPro" id="IPR050643">
    <property type="entry name" value="Periplasmic_pilus_chap"/>
</dbReference>
<dbReference type="AlphaFoldDB" id="A0A1B7IPV1"/>
<dbReference type="PRINTS" id="PR00969">
    <property type="entry name" value="CHAPERONPILI"/>
</dbReference>
<dbReference type="SUPFAM" id="SSF49354">
    <property type="entry name" value="PapD-like"/>
    <property type="match status" value="1"/>
</dbReference>
<evidence type="ECO:0000259" key="9">
    <source>
        <dbReference type="Pfam" id="PF00345"/>
    </source>
</evidence>
<gene>
    <name evidence="11" type="ORF">M975_1663</name>
</gene>
<accession>A0A1B7IPV1</accession>
<sequence>MKYSLIASTLLISTLSVFNATASVTVGGTRIIYEGTKKETSISVENKDKVANLVQSWITPADATTPGKDAMIITPPLFREEVGAKNVLRIVRSGLPMPEDRESMYWLNVKGIPSTATSQQNNTVEIAINTRIKLIYRPKSLCGEMPEKVTDKLSWAVSGNEIKVTNPTPYYMNFAVVKINGKTVDKASYVAPLSSTTFTAPAGSGHGKISWRILNDFGMAASEHNSQI</sequence>
<keyword evidence="3 8" id="KW-0732">Signal</keyword>
<dbReference type="InterPro" id="IPR018046">
    <property type="entry name" value="Pili_assmbl_chaperone_CS"/>
</dbReference>
<evidence type="ECO:0000256" key="1">
    <source>
        <dbReference type="ARBA" id="ARBA00004418"/>
    </source>
</evidence>
<evidence type="ECO:0000256" key="4">
    <source>
        <dbReference type="ARBA" id="ARBA00022764"/>
    </source>
</evidence>
<dbReference type="InterPro" id="IPR001829">
    <property type="entry name" value="Pili_assmbl_chaperone_bac"/>
</dbReference>
<keyword evidence="12" id="KW-1185">Reference proteome</keyword>
<dbReference type="GO" id="GO:0071555">
    <property type="term" value="P:cell wall organization"/>
    <property type="evidence" value="ECO:0007669"/>
    <property type="project" value="InterPro"/>
</dbReference>
<dbReference type="InterPro" id="IPR016147">
    <property type="entry name" value="Pili_assmbl_chaperone_N"/>
</dbReference>
<name>A0A1B7IPV1_9ENTR</name>
<dbReference type="EMBL" id="LXER01000017">
    <property type="protein sequence ID" value="OAT31773.1"/>
    <property type="molecule type" value="Genomic_DNA"/>
</dbReference>
<comment type="subcellular location">
    <subcellularLocation>
        <location evidence="1 7">Periplasm</location>
    </subcellularLocation>
</comment>
<evidence type="ECO:0000313" key="12">
    <source>
        <dbReference type="Proteomes" id="UP000078410"/>
    </source>
</evidence>
<dbReference type="InterPro" id="IPR008962">
    <property type="entry name" value="PapD-like_sf"/>
</dbReference>
<evidence type="ECO:0000256" key="2">
    <source>
        <dbReference type="ARBA" id="ARBA00007399"/>
    </source>
</evidence>
<feature type="domain" description="Pili assembly chaperone N-terminal" evidence="9">
    <location>
        <begin position="23"/>
        <end position="141"/>
    </location>
</feature>
<organism evidence="11 12">
    <name type="scientific">Buttiauxella brennerae ATCC 51605</name>
    <dbReference type="NCBI Taxonomy" id="1354251"/>
    <lineage>
        <taxon>Bacteria</taxon>
        <taxon>Pseudomonadati</taxon>
        <taxon>Pseudomonadota</taxon>
        <taxon>Gammaproteobacteria</taxon>
        <taxon>Enterobacterales</taxon>
        <taxon>Enterobacteriaceae</taxon>
        <taxon>Buttiauxella</taxon>
    </lineage>
</organism>
<dbReference type="GO" id="GO:0030288">
    <property type="term" value="C:outer membrane-bounded periplasmic space"/>
    <property type="evidence" value="ECO:0007669"/>
    <property type="project" value="InterPro"/>
</dbReference>
<feature type="domain" description="Pili assembly chaperone C-terminal" evidence="10">
    <location>
        <begin position="164"/>
        <end position="219"/>
    </location>
</feature>
<dbReference type="InterPro" id="IPR016148">
    <property type="entry name" value="Pili_assmbl_chaperone_C"/>
</dbReference>
<feature type="signal peptide" evidence="8">
    <location>
        <begin position="1"/>
        <end position="22"/>
    </location>
</feature>